<dbReference type="PANTHER" id="PTHR36221">
    <property type="entry name" value="DUF742 DOMAIN-CONTAINING PROTEIN"/>
    <property type="match status" value="1"/>
</dbReference>
<gene>
    <name evidence="1" type="ORF">BJ969_003735</name>
</gene>
<dbReference type="Proteomes" id="UP000580474">
    <property type="component" value="Unassembled WGS sequence"/>
</dbReference>
<evidence type="ECO:0008006" key="3">
    <source>
        <dbReference type="Google" id="ProtNLM"/>
    </source>
</evidence>
<protein>
    <recommendedName>
        <fullName evidence="3">DUF742 domain-containing protein</fullName>
    </recommendedName>
</protein>
<dbReference type="AlphaFoldDB" id="A0A840NR00"/>
<dbReference type="EMBL" id="JACHIV010000001">
    <property type="protein sequence ID" value="MBB5070647.1"/>
    <property type="molecule type" value="Genomic_DNA"/>
</dbReference>
<organism evidence="1 2">
    <name type="scientific">Saccharopolyspora gloriosae</name>
    <dbReference type="NCBI Taxonomy" id="455344"/>
    <lineage>
        <taxon>Bacteria</taxon>
        <taxon>Bacillati</taxon>
        <taxon>Actinomycetota</taxon>
        <taxon>Actinomycetes</taxon>
        <taxon>Pseudonocardiales</taxon>
        <taxon>Pseudonocardiaceae</taxon>
        <taxon>Saccharopolyspora</taxon>
    </lineage>
</organism>
<dbReference type="PANTHER" id="PTHR36221:SF1">
    <property type="entry name" value="DUF742 DOMAIN-CONTAINING PROTEIN"/>
    <property type="match status" value="1"/>
</dbReference>
<reference evidence="1 2" key="1">
    <citation type="submission" date="2020-08" db="EMBL/GenBank/DDBJ databases">
        <title>Sequencing the genomes of 1000 actinobacteria strains.</title>
        <authorList>
            <person name="Klenk H.-P."/>
        </authorList>
    </citation>
    <scope>NUCLEOTIDE SEQUENCE [LARGE SCALE GENOMIC DNA]</scope>
    <source>
        <strain evidence="1 2">DSM 45582</strain>
    </source>
</reference>
<evidence type="ECO:0000313" key="1">
    <source>
        <dbReference type="EMBL" id="MBB5070647.1"/>
    </source>
</evidence>
<dbReference type="Pfam" id="PF05331">
    <property type="entry name" value="DUF742"/>
    <property type="match status" value="1"/>
</dbReference>
<proteinExistence type="predicted"/>
<dbReference type="RefSeq" id="WP_184480396.1">
    <property type="nucleotide sequence ID" value="NZ_JACHIV010000001.1"/>
</dbReference>
<dbReference type="InterPro" id="IPR007995">
    <property type="entry name" value="DUF742"/>
</dbReference>
<accession>A0A840NR00</accession>
<comment type="caution">
    <text evidence="1">The sequence shown here is derived from an EMBL/GenBank/DDBJ whole genome shotgun (WGS) entry which is preliminary data.</text>
</comment>
<evidence type="ECO:0000313" key="2">
    <source>
        <dbReference type="Proteomes" id="UP000580474"/>
    </source>
</evidence>
<keyword evidence="2" id="KW-1185">Reference proteome</keyword>
<sequence length="122" mass="13084">MSPGPHRRESDLVRSYVLTRGRARAQHQMEPAALVRAAARGTMSELDPDRRRIVQVAQGGALAVAEIAAHAELPLTVALVVVSDLIDEGYLVPASAERPSSVPSPDLLEEVLNGLRRLDTSA</sequence>
<name>A0A840NR00_9PSEU</name>